<dbReference type="GO" id="GO:0006364">
    <property type="term" value="P:rRNA processing"/>
    <property type="evidence" value="ECO:0007669"/>
    <property type="project" value="UniProtKB-KW"/>
</dbReference>
<accession>A0A9P4U4J4</accession>
<feature type="compositionally biased region" description="Acidic residues" evidence="7">
    <location>
        <begin position="204"/>
        <end position="217"/>
    </location>
</feature>
<keyword evidence="9" id="KW-1185">Reference proteome</keyword>
<dbReference type="Gene3D" id="2.130.10.10">
    <property type="entry name" value="YVTN repeat-like/Quinoprotein amine dehydrogenase"/>
    <property type="match status" value="1"/>
</dbReference>
<evidence type="ECO:0000256" key="2">
    <source>
        <dbReference type="ARBA" id="ARBA00022552"/>
    </source>
</evidence>
<feature type="region of interest" description="Disordered" evidence="7">
    <location>
        <begin position="1"/>
        <end position="46"/>
    </location>
</feature>
<comment type="similarity">
    <text evidence="6">Belongs to the WD repeat UTP18 family.</text>
</comment>
<organism evidence="8 9">
    <name type="scientific">Tothia fuscella</name>
    <dbReference type="NCBI Taxonomy" id="1048955"/>
    <lineage>
        <taxon>Eukaryota</taxon>
        <taxon>Fungi</taxon>
        <taxon>Dikarya</taxon>
        <taxon>Ascomycota</taxon>
        <taxon>Pezizomycotina</taxon>
        <taxon>Dothideomycetes</taxon>
        <taxon>Pleosporomycetidae</taxon>
        <taxon>Venturiales</taxon>
        <taxon>Cylindrosympodiaceae</taxon>
        <taxon>Tothia</taxon>
    </lineage>
</organism>
<evidence type="ECO:0000256" key="7">
    <source>
        <dbReference type="SAM" id="MobiDB-lite"/>
    </source>
</evidence>
<dbReference type="AlphaFoldDB" id="A0A9P4U4J4"/>
<keyword evidence="4" id="KW-0677">Repeat</keyword>
<dbReference type="PANTHER" id="PTHR18359:SF0">
    <property type="entry name" value="U3 SMALL NUCLEOLAR RNA-ASSOCIATED PROTEIN 18 HOMOLOG"/>
    <property type="match status" value="1"/>
</dbReference>
<protein>
    <submittedName>
        <fullName evidence="8">WD40 repeat-like protein</fullName>
    </submittedName>
</protein>
<dbReference type="FunFam" id="2.130.10.10:FF:000549">
    <property type="entry name" value="Small nucleolar ribonucleoprotein complex subunit"/>
    <property type="match status" value="1"/>
</dbReference>
<keyword evidence="2" id="KW-0698">rRNA processing</keyword>
<dbReference type="InterPro" id="IPR045161">
    <property type="entry name" value="Utp18"/>
</dbReference>
<feature type="compositionally biased region" description="Basic and acidic residues" evidence="7">
    <location>
        <begin position="1"/>
        <end position="20"/>
    </location>
</feature>
<dbReference type="InterPro" id="IPR015943">
    <property type="entry name" value="WD40/YVTN_repeat-like_dom_sf"/>
</dbReference>
<dbReference type="SUPFAM" id="SSF50978">
    <property type="entry name" value="WD40 repeat-like"/>
    <property type="match status" value="1"/>
</dbReference>
<keyword evidence="5" id="KW-0539">Nucleus</keyword>
<evidence type="ECO:0000256" key="6">
    <source>
        <dbReference type="ARBA" id="ARBA00025767"/>
    </source>
</evidence>
<evidence type="ECO:0000313" key="8">
    <source>
        <dbReference type="EMBL" id="KAF2436027.1"/>
    </source>
</evidence>
<feature type="compositionally biased region" description="Basic and acidic residues" evidence="7">
    <location>
        <begin position="127"/>
        <end position="138"/>
    </location>
</feature>
<comment type="subcellular location">
    <subcellularLocation>
        <location evidence="1">Nucleus</location>
        <location evidence="1">Nucleolus</location>
    </subcellularLocation>
</comment>
<dbReference type="GO" id="GO:0032040">
    <property type="term" value="C:small-subunit processome"/>
    <property type="evidence" value="ECO:0007669"/>
    <property type="project" value="TreeGrafter"/>
</dbReference>
<gene>
    <name evidence="8" type="ORF">EJ08DRAFT_624479</name>
</gene>
<dbReference type="EMBL" id="MU007011">
    <property type="protein sequence ID" value="KAF2436027.1"/>
    <property type="molecule type" value="Genomic_DNA"/>
</dbReference>
<sequence>MASWTKARDSRTTVKERDDSSEAEEFNGFRNQSDDAESDKDSVEEELERLVFGDSAGFHDGLKKFRDSHELSKGKELVLAGGEAGAAQSGLEGVADEDLFFLDSGPSELPSQELFTQGLKDEDEEETKEKAAWSDSDDGRKEISLAARPLLRKLRRTEAEDVITGKEYSRRLQKQYKLLNPSMEWVESARPRKRRRTSMRSDDSENSSDDEMDVDEDDLSAQPLARLLQDADALTRRTDNGAGSKRKLRPEVIDIQRMKDIATSGPSAVTCLQVHSSLPLLISSGPSSNVSLHHLQPQPPNPNPLLTTLHVKNTPMTTTLFHPSAKDPRIFLGARRRYFHVWDLASGTVEQVTRVYGHQDEQRTMENFKISPDGRYLALVGSVRKGGGVINILDANTLQWIAQACVESYGGVADFSWWASSSGLCVAGKNGEITEWNLEQRSAIARWNDEGAVGTTTISLGGISGREEFGGDRWLAVGSSSGIVNIYDRRAWGNSIPKHPKPTRVLDQLTTPISHLAFSPDGQVMCMASRWKGDAMRLIHLPSCTVYRNWPTGKTPLGRVSAVAFGEVEGETVLLVGNEAGKIRGWEIRG</sequence>
<dbReference type="OrthoDB" id="1935146at2759"/>
<name>A0A9P4U4J4_9PEZI</name>
<feature type="region of interest" description="Disordered" evidence="7">
    <location>
        <begin position="185"/>
        <end position="217"/>
    </location>
</feature>
<keyword evidence="3" id="KW-0853">WD repeat</keyword>
<evidence type="ECO:0000256" key="4">
    <source>
        <dbReference type="ARBA" id="ARBA00022737"/>
    </source>
</evidence>
<dbReference type="SMART" id="SM00320">
    <property type="entry name" value="WD40"/>
    <property type="match status" value="4"/>
</dbReference>
<comment type="caution">
    <text evidence="8">The sequence shown here is derived from an EMBL/GenBank/DDBJ whole genome shotgun (WGS) entry which is preliminary data.</text>
</comment>
<feature type="compositionally biased region" description="Acidic residues" evidence="7">
    <location>
        <begin position="34"/>
        <end position="46"/>
    </location>
</feature>
<evidence type="ECO:0000256" key="1">
    <source>
        <dbReference type="ARBA" id="ARBA00004604"/>
    </source>
</evidence>
<evidence type="ECO:0000256" key="3">
    <source>
        <dbReference type="ARBA" id="ARBA00022574"/>
    </source>
</evidence>
<dbReference type="InterPro" id="IPR036322">
    <property type="entry name" value="WD40_repeat_dom_sf"/>
</dbReference>
<evidence type="ECO:0000256" key="5">
    <source>
        <dbReference type="ARBA" id="ARBA00023242"/>
    </source>
</evidence>
<dbReference type="GO" id="GO:0034388">
    <property type="term" value="C:Pwp2p-containing subcomplex of 90S preribosome"/>
    <property type="evidence" value="ECO:0007669"/>
    <property type="project" value="TreeGrafter"/>
</dbReference>
<dbReference type="PANTHER" id="PTHR18359">
    <property type="entry name" value="WD-REPEAT PROTEIN-RELATED"/>
    <property type="match status" value="1"/>
</dbReference>
<evidence type="ECO:0000313" key="9">
    <source>
        <dbReference type="Proteomes" id="UP000800235"/>
    </source>
</evidence>
<feature type="region of interest" description="Disordered" evidence="7">
    <location>
        <begin position="118"/>
        <end position="138"/>
    </location>
</feature>
<dbReference type="Proteomes" id="UP000800235">
    <property type="component" value="Unassembled WGS sequence"/>
</dbReference>
<reference evidence="8" key="1">
    <citation type="journal article" date="2020" name="Stud. Mycol.">
        <title>101 Dothideomycetes genomes: a test case for predicting lifestyles and emergence of pathogens.</title>
        <authorList>
            <person name="Haridas S."/>
            <person name="Albert R."/>
            <person name="Binder M."/>
            <person name="Bloem J."/>
            <person name="Labutti K."/>
            <person name="Salamov A."/>
            <person name="Andreopoulos B."/>
            <person name="Baker S."/>
            <person name="Barry K."/>
            <person name="Bills G."/>
            <person name="Bluhm B."/>
            <person name="Cannon C."/>
            <person name="Castanera R."/>
            <person name="Culley D."/>
            <person name="Daum C."/>
            <person name="Ezra D."/>
            <person name="Gonzalez J."/>
            <person name="Henrissat B."/>
            <person name="Kuo A."/>
            <person name="Liang C."/>
            <person name="Lipzen A."/>
            <person name="Lutzoni F."/>
            <person name="Magnuson J."/>
            <person name="Mondo S."/>
            <person name="Nolan M."/>
            <person name="Ohm R."/>
            <person name="Pangilinan J."/>
            <person name="Park H.-J."/>
            <person name="Ramirez L."/>
            <person name="Alfaro M."/>
            <person name="Sun H."/>
            <person name="Tritt A."/>
            <person name="Yoshinaga Y."/>
            <person name="Zwiers L.-H."/>
            <person name="Turgeon B."/>
            <person name="Goodwin S."/>
            <person name="Spatafora J."/>
            <person name="Crous P."/>
            <person name="Grigoriev I."/>
        </authorList>
    </citation>
    <scope>NUCLEOTIDE SEQUENCE</scope>
    <source>
        <strain evidence="8">CBS 130266</strain>
    </source>
</reference>
<proteinExistence type="inferred from homology"/>
<dbReference type="InterPro" id="IPR001680">
    <property type="entry name" value="WD40_rpt"/>
</dbReference>